<proteinExistence type="predicted"/>
<feature type="binding site" evidence="2">
    <location>
        <position position="64"/>
    </location>
    <ligand>
        <name>7-chloro-L-tryptophan</name>
        <dbReference type="ChEBI" id="CHEBI:58713"/>
    </ligand>
</feature>
<dbReference type="EMBL" id="SWKR01000002">
    <property type="protein sequence ID" value="TKD52325.1"/>
    <property type="molecule type" value="Genomic_DNA"/>
</dbReference>
<evidence type="ECO:0000256" key="2">
    <source>
        <dbReference type="PIRSR" id="PIRSR011396-2"/>
    </source>
</evidence>
<feature type="active site" evidence="1">
    <location>
        <position position="64"/>
    </location>
</feature>
<feature type="binding site" evidence="2">
    <location>
        <position position="327"/>
    </location>
    <ligand>
        <name>L-tryptophan</name>
        <dbReference type="ChEBI" id="CHEBI:57912"/>
    </ligand>
</feature>
<dbReference type="Proteomes" id="UP000309138">
    <property type="component" value="Unassembled WGS sequence"/>
</dbReference>
<dbReference type="GO" id="GO:0000166">
    <property type="term" value="F:nucleotide binding"/>
    <property type="evidence" value="ECO:0007669"/>
    <property type="project" value="UniProtKB-KW"/>
</dbReference>
<dbReference type="InterPro" id="IPR033856">
    <property type="entry name" value="Trp_halogen"/>
</dbReference>
<dbReference type="InterPro" id="IPR006905">
    <property type="entry name" value="Flavin_halogenase"/>
</dbReference>
<feature type="binding site" evidence="2">
    <location>
        <position position="318"/>
    </location>
    <ligand>
        <name>FAD</name>
        <dbReference type="ChEBI" id="CHEBI:57692"/>
    </ligand>
</feature>
<keyword evidence="4" id="KW-1185">Reference proteome</keyword>
<accession>A0A4U1L7I1</accession>
<keyword evidence="2" id="KW-0547">Nucleotide-binding</keyword>
<evidence type="ECO:0000256" key="1">
    <source>
        <dbReference type="PIRSR" id="PIRSR011396-1"/>
    </source>
</evidence>
<keyword evidence="2" id="KW-0285">Flavoprotein</keyword>
<feature type="binding site" evidence="2">
    <location>
        <position position="171"/>
    </location>
    <ligand>
        <name>FAD</name>
        <dbReference type="ChEBI" id="CHEBI:57692"/>
    </ligand>
</feature>
<dbReference type="PANTHER" id="PTHR43747:SF4">
    <property type="entry name" value="FLAVIN-DEPENDENT TRYPTOPHAN HALOGENASE"/>
    <property type="match status" value="1"/>
</dbReference>
<dbReference type="SUPFAM" id="SSF51905">
    <property type="entry name" value="FAD/NAD(P)-binding domain"/>
    <property type="match status" value="1"/>
</dbReference>
<sequence>MTACLMAERWLRPGARPVEILLVESPDIGIVGVGEGSTPQLKALFDRLGIAEAEWMPRADATYKLGIGFERWSSDPAHQRYFHAFPGPVDLHTQPAFVARARMRRQGYAVAAQPDDWYLAAHLAERRLGPHPAASFPFAPSYGYHFDAYRVGEVLRDAAVRRSVIHRQARVERVELAENGDVRALVVEGGEAIAGDFFIDCSGFRSVIAQQALGARFVSFADNLFNDAAVVMPTPSEPTTAIATRATALSAGWAWAIPLTTRIGNGYVYASAHVGADAAEAELRAHLGVGDDVPARHLKMKVGRVADSWTRNCLAAGLAQGFLEPLEATALHIVQATADEFVAAFDAGGFTPQHRDRFNARIARRYEGVRDYIVAHYRMNLRTDTDYWRANAANEHLSDDLKAMMTAWFTGADLEAAIAERDIGGYYASISWHALFAGYGVFPPADRLKPLPPGHAAPEIGDLLARSAINFASHDEQLAQLRER</sequence>
<organism evidence="3 4">
    <name type="scientific">Sphingomonas baiyangensis</name>
    <dbReference type="NCBI Taxonomy" id="2572576"/>
    <lineage>
        <taxon>Bacteria</taxon>
        <taxon>Pseudomonadati</taxon>
        <taxon>Pseudomonadota</taxon>
        <taxon>Alphaproteobacteria</taxon>
        <taxon>Sphingomonadales</taxon>
        <taxon>Sphingomonadaceae</taxon>
        <taxon>Sphingomonas</taxon>
    </lineage>
</organism>
<comment type="caution">
    <text evidence="3">The sequence shown here is derived from an EMBL/GenBank/DDBJ whole genome shotgun (WGS) entry which is preliminary data.</text>
</comment>
<name>A0A4U1L7I1_9SPHN</name>
<dbReference type="Gene3D" id="3.50.50.60">
    <property type="entry name" value="FAD/NAD(P)-binding domain"/>
    <property type="match status" value="1"/>
</dbReference>
<dbReference type="AlphaFoldDB" id="A0A4U1L7I1"/>
<evidence type="ECO:0000313" key="3">
    <source>
        <dbReference type="EMBL" id="TKD52325.1"/>
    </source>
</evidence>
<dbReference type="Pfam" id="PF04820">
    <property type="entry name" value="Trp_halogenase"/>
    <property type="match status" value="1"/>
</dbReference>
<dbReference type="PANTHER" id="PTHR43747">
    <property type="entry name" value="FAD-BINDING PROTEIN"/>
    <property type="match status" value="1"/>
</dbReference>
<reference evidence="3 4" key="1">
    <citation type="submission" date="2019-04" db="EMBL/GenBank/DDBJ databases">
        <authorList>
            <person name="Yang Y."/>
            <person name="Wei D."/>
        </authorList>
    </citation>
    <scope>NUCLEOTIDE SEQUENCE [LARGE SCALE GENOMIC DNA]</scope>
    <source>
        <strain evidence="3 4">L-1-4w-11</strain>
    </source>
</reference>
<evidence type="ECO:0000313" key="4">
    <source>
        <dbReference type="Proteomes" id="UP000309138"/>
    </source>
</evidence>
<protein>
    <submittedName>
        <fullName evidence="3">Tryptophan 7-halogenase</fullName>
    </submittedName>
</protein>
<gene>
    <name evidence="3" type="ORF">FBR43_14445</name>
</gene>
<dbReference type="GO" id="GO:0004497">
    <property type="term" value="F:monooxygenase activity"/>
    <property type="evidence" value="ECO:0007669"/>
    <property type="project" value="InterPro"/>
</dbReference>
<dbReference type="OrthoDB" id="462203at2"/>
<keyword evidence="2" id="KW-0274">FAD</keyword>
<dbReference type="InterPro" id="IPR050816">
    <property type="entry name" value="Flavin-dep_Halogenase_NPB"/>
</dbReference>
<dbReference type="InterPro" id="IPR036188">
    <property type="entry name" value="FAD/NAD-bd_sf"/>
</dbReference>
<dbReference type="PIRSF" id="PIRSF011396">
    <property type="entry name" value="Trp_halogenase"/>
    <property type="match status" value="1"/>
</dbReference>